<dbReference type="InterPro" id="IPR050301">
    <property type="entry name" value="NTE"/>
</dbReference>
<feature type="short sequence motif" description="DGA/G" evidence="4">
    <location>
        <begin position="158"/>
        <end position="160"/>
    </location>
</feature>
<evidence type="ECO:0000259" key="5">
    <source>
        <dbReference type="PROSITE" id="PS51635"/>
    </source>
</evidence>
<evidence type="ECO:0000256" key="1">
    <source>
        <dbReference type="ARBA" id="ARBA00022801"/>
    </source>
</evidence>
<name>A0ABR7NI77_9FIRM</name>
<evidence type="ECO:0000313" key="7">
    <source>
        <dbReference type="Proteomes" id="UP000658131"/>
    </source>
</evidence>
<dbReference type="SUPFAM" id="SSF52151">
    <property type="entry name" value="FabD/lysophospholipase-like"/>
    <property type="match status" value="1"/>
</dbReference>
<feature type="short sequence motif" description="GXGXXG" evidence="4">
    <location>
        <begin position="9"/>
        <end position="14"/>
    </location>
</feature>
<keyword evidence="1 4" id="KW-0378">Hydrolase</keyword>
<dbReference type="Pfam" id="PF01734">
    <property type="entry name" value="Patatin"/>
    <property type="match status" value="1"/>
</dbReference>
<dbReference type="InterPro" id="IPR037483">
    <property type="entry name" value="YjjU-like"/>
</dbReference>
<comment type="caution">
    <text evidence="6">The sequence shown here is derived from an EMBL/GenBank/DDBJ whole genome shotgun (WGS) entry which is preliminary data.</text>
</comment>
<dbReference type="PANTHER" id="PTHR14226">
    <property type="entry name" value="NEUROPATHY TARGET ESTERASE/SWISS CHEESE D.MELANOGASTER"/>
    <property type="match status" value="1"/>
</dbReference>
<protein>
    <submittedName>
        <fullName evidence="6">Patatin family protein</fullName>
    </submittedName>
</protein>
<dbReference type="Pfam" id="PF19890">
    <property type="entry name" value="DUF6363"/>
    <property type="match status" value="1"/>
</dbReference>
<evidence type="ECO:0000256" key="2">
    <source>
        <dbReference type="ARBA" id="ARBA00022963"/>
    </source>
</evidence>
<feature type="short sequence motif" description="GXSXG" evidence="4">
    <location>
        <begin position="36"/>
        <end position="40"/>
    </location>
</feature>
<gene>
    <name evidence="6" type="ORF">H8717_06785</name>
</gene>
<dbReference type="CDD" id="cd07208">
    <property type="entry name" value="Pat_hypo_Ecoli_yjju_like"/>
    <property type="match status" value="1"/>
</dbReference>
<dbReference type="PANTHER" id="PTHR14226:SF25">
    <property type="entry name" value="PHOSPHOESTERASE"/>
    <property type="match status" value="1"/>
</dbReference>
<dbReference type="Gene3D" id="3.40.1090.10">
    <property type="entry name" value="Cytosolic phospholipase A2 catalytic domain"/>
    <property type="match status" value="2"/>
</dbReference>
<organism evidence="6 7">
    <name type="scientific">Yanshouia hominis</name>
    <dbReference type="NCBI Taxonomy" id="2763673"/>
    <lineage>
        <taxon>Bacteria</taxon>
        <taxon>Bacillati</taxon>
        <taxon>Bacillota</taxon>
        <taxon>Clostridia</taxon>
        <taxon>Eubacteriales</taxon>
        <taxon>Oscillospiraceae</taxon>
        <taxon>Yanshouia</taxon>
    </lineage>
</organism>
<keyword evidence="3 4" id="KW-0443">Lipid metabolism</keyword>
<keyword evidence="2 4" id="KW-0442">Lipid degradation</keyword>
<dbReference type="InterPro" id="IPR045943">
    <property type="entry name" value="DUF6363"/>
</dbReference>
<keyword evidence="7" id="KW-1185">Reference proteome</keyword>
<dbReference type="InterPro" id="IPR002641">
    <property type="entry name" value="PNPLA_dom"/>
</dbReference>
<dbReference type="InterPro" id="IPR016035">
    <property type="entry name" value="Acyl_Trfase/lysoPLipase"/>
</dbReference>
<dbReference type="EMBL" id="JACRTB010000008">
    <property type="protein sequence ID" value="MBC8576111.1"/>
    <property type="molecule type" value="Genomic_DNA"/>
</dbReference>
<feature type="active site" description="Nucleophile" evidence="4">
    <location>
        <position position="38"/>
    </location>
</feature>
<evidence type="ECO:0000256" key="4">
    <source>
        <dbReference type="PROSITE-ProRule" id="PRU01161"/>
    </source>
</evidence>
<dbReference type="PROSITE" id="PS51635">
    <property type="entry name" value="PNPLA"/>
    <property type="match status" value="1"/>
</dbReference>
<reference evidence="6 7" key="1">
    <citation type="submission" date="2020-08" db="EMBL/GenBank/DDBJ databases">
        <title>Genome public.</title>
        <authorList>
            <person name="Liu C."/>
            <person name="Sun Q."/>
        </authorList>
    </citation>
    <scope>NUCLEOTIDE SEQUENCE [LARGE SCALE GENOMIC DNA]</scope>
    <source>
        <strain evidence="6 7">BX1</strain>
    </source>
</reference>
<evidence type="ECO:0000313" key="6">
    <source>
        <dbReference type="EMBL" id="MBC8576111.1"/>
    </source>
</evidence>
<accession>A0ABR7NI77</accession>
<dbReference type="RefSeq" id="WP_262399662.1">
    <property type="nucleotide sequence ID" value="NZ_JACRTB010000008.1"/>
</dbReference>
<dbReference type="Proteomes" id="UP000658131">
    <property type="component" value="Unassembled WGS sequence"/>
</dbReference>
<feature type="domain" description="PNPLA" evidence="5">
    <location>
        <begin position="5"/>
        <end position="171"/>
    </location>
</feature>
<sequence length="287" mass="32106">MKTGLVLEGGGMRGMYTIGVLDRFLNAGISFDYVIGVSAGACNGVSFVARQRGRNYRINTKYATDKRYISLSNLMSERSLFGMKFLFETVPDELVPFDYGTFLSSPCEFVTGVTDVKLGRPVYFGKEALDHDTTVLRASSSIPCFSPMVPFRGGLYLDGGTSDPIPFRKALADGCDRVVVVLTRDRAYRKKPEGLRPVYRTMYRRYPAMIELLDRRYLIYNRTLDDLRAAEAKGLALVIAPEAPLSIGRFEHDPRRLAAAAQLGYHDAARLEQKIRSFFQKPAGVPR</sequence>
<feature type="active site" description="Proton acceptor" evidence="4">
    <location>
        <position position="158"/>
    </location>
</feature>
<evidence type="ECO:0000256" key="3">
    <source>
        <dbReference type="ARBA" id="ARBA00023098"/>
    </source>
</evidence>
<proteinExistence type="predicted"/>